<accession>A0ABS6G436</accession>
<protein>
    <submittedName>
        <fullName evidence="1">Type II toxin-antitoxin system PemK/MazF family toxin</fullName>
    </submittedName>
</protein>
<dbReference type="Pfam" id="PF02452">
    <property type="entry name" value="PemK_toxin"/>
    <property type="match status" value="1"/>
</dbReference>
<name>A0ABS6G436_9FIRM</name>
<reference evidence="1 2" key="1">
    <citation type="submission" date="2021-06" db="EMBL/GenBank/DDBJ databases">
        <authorList>
            <person name="Sun Q."/>
            <person name="Li D."/>
        </authorList>
    </citation>
    <scope>NUCLEOTIDE SEQUENCE [LARGE SCALE GENOMIC DNA]</scope>
    <source>
        <strain evidence="1 2">MSJ-5</strain>
    </source>
</reference>
<evidence type="ECO:0000313" key="2">
    <source>
        <dbReference type="Proteomes" id="UP000779508"/>
    </source>
</evidence>
<comment type="caution">
    <text evidence="1">The sequence shown here is derived from an EMBL/GenBank/DDBJ whole genome shotgun (WGS) entry which is preliminary data.</text>
</comment>
<proteinExistence type="predicted"/>
<organism evidence="1 2">
    <name type="scientific">Alkaliphilus flagellatus</name>
    <dbReference type="NCBI Taxonomy" id="2841507"/>
    <lineage>
        <taxon>Bacteria</taxon>
        <taxon>Bacillati</taxon>
        <taxon>Bacillota</taxon>
        <taxon>Clostridia</taxon>
        <taxon>Peptostreptococcales</taxon>
        <taxon>Natronincolaceae</taxon>
        <taxon>Alkaliphilus</taxon>
    </lineage>
</organism>
<sequence>MSAINEEYNKIQRPVIVLDIEKMEVLSVRVTTTPPRENDPYDTPILYWEHAKLRMKSTARVSKTMLVNKSQFIHIIGDLHQDDFENVQQQFMRYINDNI</sequence>
<gene>
    <name evidence="1" type="ORF">KQI88_12540</name>
</gene>
<dbReference type="Proteomes" id="UP000779508">
    <property type="component" value="Unassembled WGS sequence"/>
</dbReference>
<keyword evidence="2" id="KW-1185">Reference proteome</keyword>
<evidence type="ECO:0000313" key="1">
    <source>
        <dbReference type="EMBL" id="MBU5677242.1"/>
    </source>
</evidence>
<dbReference type="InterPro" id="IPR003477">
    <property type="entry name" value="PemK-like"/>
</dbReference>
<dbReference type="EMBL" id="JAHLQK010000004">
    <property type="protein sequence ID" value="MBU5677242.1"/>
    <property type="molecule type" value="Genomic_DNA"/>
</dbReference>